<protein>
    <submittedName>
        <fullName evidence="1">Uncharacterized protein</fullName>
    </submittedName>
</protein>
<organism evidence="1 2">
    <name type="scientific">Hyalomma asiaticum</name>
    <name type="common">Tick</name>
    <dbReference type="NCBI Taxonomy" id="266040"/>
    <lineage>
        <taxon>Eukaryota</taxon>
        <taxon>Metazoa</taxon>
        <taxon>Ecdysozoa</taxon>
        <taxon>Arthropoda</taxon>
        <taxon>Chelicerata</taxon>
        <taxon>Arachnida</taxon>
        <taxon>Acari</taxon>
        <taxon>Parasitiformes</taxon>
        <taxon>Ixodida</taxon>
        <taxon>Ixodoidea</taxon>
        <taxon>Ixodidae</taxon>
        <taxon>Hyalomminae</taxon>
        <taxon>Hyalomma</taxon>
    </lineage>
</organism>
<proteinExistence type="predicted"/>
<comment type="caution">
    <text evidence="1">The sequence shown here is derived from an EMBL/GenBank/DDBJ whole genome shotgun (WGS) entry which is preliminary data.</text>
</comment>
<dbReference type="Proteomes" id="UP000821845">
    <property type="component" value="Chromosome 4"/>
</dbReference>
<keyword evidence="2" id="KW-1185">Reference proteome</keyword>
<accession>A0ACB7SGU0</accession>
<gene>
    <name evidence="1" type="ORF">HPB50_024127</name>
</gene>
<reference evidence="1" key="1">
    <citation type="submission" date="2020-05" db="EMBL/GenBank/DDBJ databases">
        <title>Large-scale comparative analyses of tick genomes elucidate their genetic diversity and vector capacities.</title>
        <authorList>
            <person name="Jia N."/>
            <person name="Wang J."/>
            <person name="Shi W."/>
            <person name="Du L."/>
            <person name="Sun Y."/>
            <person name="Zhan W."/>
            <person name="Jiang J."/>
            <person name="Wang Q."/>
            <person name="Zhang B."/>
            <person name="Ji P."/>
            <person name="Sakyi L.B."/>
            <person name="Cui X."/>
            <person name="Yuan T."/>
            <person name="Jiang B."/>
            <person name="Yang W."/>
            <person name="Lam T.T.-Y."/>
            <person name="Chang Q."/>
            <person name="Ding S."/>
            <person name="Wang X."/>
            <person name="Zhu J."/>
            <person name="Ruan X."/>
            <person name="Zhao L."/>
            <person name="Wei J."/>
            <person name="Que T."/>
            <person name="Du C."/>
            <person name="Cheng J."/>
            <person name="Dai P."/>
            <person name="Han X."/>
            <person name="Huang E."/>
            <person name="Gao Y."/>
            <person name="Liu J."/>
            <person name="Shao H."/>
            <person name="Ye R."/>
            <person name="Li L."/>
            <person name="Wei W."/>
            <person name="Wang X."/>
            <person name="Wang C."/>
            <person name="Yang T."/>
            <person name="Huo Q."/>
            <person name="Li W."/>
            <person name="Guo W."/>
            <person name="Chen H."/>
            <person name="Zhou L."/>
            <person name="Ni X."/>
            <person name="Tian J."/>
            <person name="Zhou Y."/>
            <person name="Sheng Y."/>
            <person name="Liu T."/>
            <person name="Pan Y."/>
            <person name="Xia L."/>
            <person name="Li J."/>
            <person name="Zhao F."/>
            <person name="Cao W."/>
        </authorList>
    </citation>
    <scope>NUCLEOTIDE SEQUENCE</scope>
    <source>
        <strain evidence="1">Hyas-2018</strain>
    </source>
</reference>
<evidence type="ECO:0000313" key="2">
    <source>
        <dbReference type="Proteomes" id="UP000821845"/>
    </source>
</evidence>
<sequence>MDIDEAGTGETPDNASEEARNVSTSEDADGWIQVTRRRRRANATEVAAKEETRSRSATRRGGRSIVSKVLRASKMPRLPRDDIKIVVRPKDGLDIRKTSGTSLDEAIRQEAGVAEEEVITICPNPTQNILVISTPDEKTATKIAKIKVLTINGKKHETNAYVSAPEQMAKGIVRNIPLMYTQDQLLNALVNTRNPSLTYAKRLGSTTNVILLYEGNRVPTWVYFNSIMLRVSLYRKQIDFCKECGRLGHRPDVCQRPDVKLCPICGMKNPSNGHECTPKCRICGEGHPTADRTCKDKYKVPHIVKQRRWRARTREERALDVDGRNTSPQRISSAAGYITAEVNGRGRSRSPSTVRRRSRSRSRSKSRSRSRSRSRNRNYQNHPPADDARAAPGKQSGQRKVTWSGIAAGRECVESPPISGYPRGVPDPALSARMEKLDRENKELREELSRARKQNETSARKIDELQQTLNEILKRMEGSSGVITSTPRGAAVQDNATATGGEGQTDMCFSEDAQATTGSKRKSPSGAQPAEDAAPRTSAKTTKARSWKNKRDRRDRQ</sequence>
<dbReference type="EMBL" id="CM023484">
    <property type="protein sequence ID" value="KAH6934397.1"/>
    <property type="molecule type" value="Genomic_DNA"/>
</dbReference>
<name>A0ACB7SGU0_HYAAI</name>
<evidence type="ECO:0000313" key="1">
    <source>
        <dbReference type="EMBL" id="KAH6934397.1"/>
    </source>
</evidence>